<evidence type="ECO:0000313" key="2">
    <source>
        <dbReference type="EMBL" id="CAA9341461.1"/>
    </source>
</evidence>
<sequence>ARRAAQRHLPADGDQRLARQRDTRRGERSRRPHRRGGDHPEQPEQRGAVRPLAGREQERDAGEADGDREDAAPRDGLAGEAAQQDHPQRDGGDEQRGEARGHLLLGDRHDPVGAHQQRADERRAEQGRAIDPHVVAARREHREQDRAGHREARAGRQERRHGLDHHADREV</sequence>
<feature type="non-terminal residue" evidence="2">
    <location>
        <position position="171"/>
    </location>
</feature>
<gene>
    <name evidence="2" type="ORF">AVDCRST_MAG11-2994</name>
</gene>
<feature type="compositionally biased region" description="Basic and acidic residues" evidence="1">
    <location>
        <begin position="53"/>
        <end position="62"/>
    </location>
</feature>
<name>A0A6J4LW05_9BACT</name>
<dbReference type="EMBL" id="CADCTU010000653">
    <property type="protein sequence ID" value="CAA9341461.1"/>
    <property type="molecule type" value="Genomic_DNA"/>
</dbReference>
<protein>
    <submittedName>
        <fullName evidence="2">Uncharacterized protein</fullName>
    </submittedName>
</protein>
<feature type="non-terminal residue" evidence="2">
    <location>
        <position position="1"/>
    </location>
</feature>
<proteinExistence type="predicted"/>
<evidence type="ECO:0000256" key="1">
    <source>
        <dbReference type="SAM" id="MobiDB-lite"/>
    </source>
</evidence>
<dbReference type="AlphaFoldDB" id="A0A6J4LW05"/>
<feature type="compositionally biased region" description="Basic and acidic residues" evidence="1">
    <location>
        <begin position="35"/>
        <end position="44"/>
    </location>
</feature>
<feature type="region of interest" description="Disordered" evidence="1">
    <location>
        <begin position="1"/>
        <end position="171"/>
    </location>
</feature>
<feature type="compositionally biased region" description="Basic and acidic residues" evidence="1">
    <location>
        <begin position="9"/>
        <end position="26"/>
    </location>
</feature>
<accession>A0A6J4LW05</accession>
<feature type="compositionally biased region" description="Basic and acidic residues" evidence="1">
    <location>
        <begin position="86"/>
        <end position="171"/>
    </location>
</feature>
<organism evidence="2">
    <name type="scientific">uncultured Gemmatimonadaceae bacterium</name>
    <dbReference type="NCBI Taxonomy" id="246130"/>
    <lineage>
        <taxon>Bacteria</taxon>
        <taxon>Pseudomonadati</taxon>
        <taxon>Gemmatimonadota</taxon>
        <taxon>Gemmatimonadia</taxon>
        <taxon>Gemmatimonadales</taxon>
        <taxon>Gemmatimonadaceae</taxon>
        <taxon>environmental samples</taxon>
    </lineage>
</organism>
<reference evidence="2" key="1">
    <citation type="submission" date="2020-02" db="EMBL/GenBank/DDBJ databases">
        <authorList>
            <person name="Meier V. D."/>
        </authorList>
    </citation>
    <scope>NUCLEOTIDE SEQUENCE</scope>
    <source>
        <strain evidence="2">AVDCRST_MAG11</strain>
    </source>
</reference>